<dbReference type="AlphaFoldDB" id="A0A5M9K8D4"/>
<evidence type="ECO:0000313" key="2">
    <source>
        <dbReference type="EMBL" id="KAA8576749.1"/>
    </source>
</evidence>
<feature type="compositionally biased region" description="Polar residues" evidence="1">
    <location>
        <begin position="69"/>
        <end position="93"/>
    </location>
</feature>
<dbReference type="EMBL" id="VICG01000001">
    <property type="protein sequence ID" value="KAA8576749.1"/>
    <property type="molecule type" value="Genomic_DNA"/>
</dbReference>
<accession>A0A5M9K8D4</accession>
<feature type="region of interest" description="Disordered" evidence="1">
    <location>
        <begin position="68"/>
        <end position="111"/>
    </location>
</feature>
<reference evidence="2 3" key="1">
    <citation type="submission" date="2019-06" db="EMBL/GenBank/DDBJ databases">
        <title>Genome Sequence of the Brown Rot Fungal Pathogen Monilinia fructicola.</title>
        <authorList>
            <person name="De Miccolis Angelini R.M."/>
            <person name="Landi L."/>
            <person name="Abate D."/>
            <person name="Pollastro S."/>
            <person name="Romanazzi G."/>
            <person name="Faretra F."/>
        </authorList>
    </citation>
    <scope>NUCLEOTIDE SEQUENCE [LARGE SCALE GENOMIC DNA]</scope>
    <source>
        <strain evidence="2 3">Mfrc123</strain>
    </source>
</reference>
<proteinExistence type="predicted"/>
<comment type="caution">
    <text evidence="2">The sequence shown here is derived from an EMBL/GenBank/DDBJ whole genome shotgun (WGS) entry which is preliminary data.</text>
</comment>
<feature type="compositionally biased region" description="Basic and acidic residues" evidence="1">
    <location>
        <begin position="97"/>
        <end position="109"/>
    </location>
</feature>
<sequence length="167" mass="18619">MPKFIYFAISNLCGYFVLPPGRAYKPPNLPSYKIWNQSTTRAKINHLGLSSFSYASLYLPSCRIHESHNQSPKPIQSPLHNINENNLGQSSVSPDAHNAHGETESRNHSPDNLTLDEALHLLSHFLPINIIIHLLLATSQPCTFIIPCVLAQYLITSIHLSGTQNLL</sequence>
<dbReference type="Proteomes" id="UP000322873">
    <property type="component" value="Unassembled WGS sequence"/>
</dbReference>
<organism evidence="2 3">
    <name type="scientific">Monilinia fructicola</name>
    <name type="common">Brown rot fungus</name>
    <name type="synonym">Ciboria fructicola</name>
    <dbReference type="NCBI Taxonomy" id="38448"/>
    <lineage>
        <taxon>Eukaryota</taxon>
        <taxon>Fungi</taxon>
        <taxon>Dikarya</taxon>
        <taxon>Ascomycota</taxon>
        <taxon>Pezizomycotina</taxon>
        <taxon>Leotiomycetes</taxon>
        <taxon>Helotiales</taxon>
        <taxon>Sclerotiniaceae</taxon>
        <taxon>Monilinia</taxon>
    </lineage>
</organism>
<protein>
    <submittedName>
        <fullName evidence="2">Uncharacterized protein</fullName>
    </submittedName>
</protein>
<evidence type="ECO:0000256" key="1">
    <source>
        <dbReference type="SAM" id="MobiDB-lite"/>
    </source>
</evidence>
<keyword evidence="3" id="KW-1185">Reference proteome</keyword>
<gene>
    <name evidence="2" type="ORF">EYC84_006814</name>
</gene>
<evidence type="ECO:0000313" key="3">
    <source>
        <dbReference type="Proteomes" id="UP000322873"/>
    </source>
</evidence>
<name>A0A5M9K8D4_MONFR</name>